<dbReference type="Pfam" id="PF01380">
    <property type="entry name" value="SIS"/>
    <property type="match status" value="1"/>
</dbReference>
<evidence type="ECO:0000256" key="1">
    <source>
        <dbReference type="ARBA" id="ARBA00022737"/>
    </source>
</evidence>
<dbReference type="EMBL" id="JRMW01000025">
    <property type="protein sequence ID" value="KGF04708.1"/>
    <property type="molecule type" value="Genomic_DNA"/>
</dbReference>
<dbReference type="GO" id="GO:0097367">
    <property type="term" value="F:carbohydrate derivative binding"/>
    <property type="evidence" value="ECO:0007669"/>
    <property type="project" value="InterPro"/>
</dbReference>
<dbReference type="InterPro" id="IPR035466">
    <property type="entry name" value="GlmS/AgaS_SIS"/>
</dbReference>
<organism evidence="3 4">
    <name type="scientific">Anaerococcus lactolyticus S7-1-13</name>
    <dbReference type="NCBI Taxonomy" id="1284686"/>
    <lineage>
        <taxon>Bacteria</taxon>
        <taxon>Bacillati</taxon>
        <taxon>Bacillota</taxon>
        <taxon>Tissierellia</taxon>
        <taxon>Tissierellales</taxon>
        <taxon>Peptoniphilaceae</taxon>
        <taxon>Anaerococcus</taxon>
    </lineage>
</organism>
<evidence type="ECO:0000313" key="3">
    <source>
        <dbReference type="EMBL" id="KGF04708.1"/>
    </source>
</evidence>
<dbReference type="OrthoDB" id="5150296at2"/>
<dbReference type="Proteomes" id="UP000029579">
    <property type="component" value="Unassembled WGS sequence"/>
</dbReference>
<dbReference type="GO" id="GO:0006047">
    <property type="term" value="P:UDP-N-acetylglucosamine metabolic process"/>
    <property type="evidence" value="ECO:0007669"/>
    <property type="project" value="TreeGrafter"/>
</dbReference>
<dbReference type="RefSeq" id="WP_037326753.1">
    <property type="nucleotide sequence ID" value="NZ_JRMW01000025.1"/>
</dbReference>
<dbReference type="AlphaFoldDB" id="A0A095X4F3"/>
<protein>
    <recommendedName>
        <fullName evidence="2">SIS domain-containing protein</fullName>
    </recommendedName>
</protein>
<gene>
    <name evidence="3" type="ORF">HMPREF1630_02580</name>
</gene>
<dbReference type="GO" id="GO:0006487">
    <property type="term" value="P:protein N-linked glycosylation"/>
    <property type="evidence" value="ECO:0007669"/>
    <property type="project" value="TreeGrafter"/>
</dbReference>
<dbReference type="InterPro" id="IPR046348">
    <property type="entry name" value="SIS_dom_sf"/>
</dbReference>
<accession>A0A095X4F3</accession>
<proteinExistence type="predicted"/>
<feature type="domain" description="SIS" evidence="2">
    <location>
        <begin position="29"/>
        <end position="178"/>
    </location>
</feature>
<dbReference type="Gene3D" id="3.40.50.10490">
    <property type="entry name" value="Glucose-6-phosphate isomerase like protein, domain 1"/>
    <property type="match status" value="2"/>
</dbReference>
<dbReference type="PANTHER" id="PTHR10937">
    <property type="entry name" value="GLUCOSAMINE--FRUCTOSE-6-PHOSPHATE AMINOTRANSFERASE, ISOMERIZING"/>
    <property type="match status" value="1"/>
</dbReference>
<dbReference type="PANTHER" id="PTHR10937:SF17">
    <property type="entry name" value="GLUCOSAMINE-FRUCTOSE-6-PHOSPHATE AMINOTRANSFERASE"/>
    <property type="match status" value="1"/>
</dbReference>
<evidence type="ECO:0000259" key="2">
    <source>
        <dbReference type="PROSITE" id="PS51464"/>
    </source>
</evidence>
<dbReference type="CDD" id="cd05008">
    <property type="entry name" value="SIS_GlmS_GlmD_1"/>
    <property type="match status" value="1"/>
</dbReference>
<reference evidence="3 4" key="1">
    <citation type="submission" date="2014-07" db="EMBL/GenBank/DDBJ databases">
        <authorList>
            <person name="McCorrison J."/>
            <person name="Sanka R."/>
            <person name="Torralba M."/>
            <person name="Gillis M."/>
            <person name="Haft D.H."/>
            <person name="Methe B."/>
            <person name="Sutton G."/>
            <person name="Nelson K.E."/>
        </authorList>
    </citation>
    <scope>NUCLEOTIDE SEQUENCE [LARGE SCALE GENOMIC DNA]</scope>
    <source>
        <strain evidence="3 4">S7-1-13</strain>
    </source>
</reference>
<keyword evidence="1" id="KW-0677">Repeat</keyword>
<name>A0A095X4F3_9FIRM</name>
<comment type="caution">
    <text evidence="3">The sequence shown here is derived from an EMBL/GenBank/DDBJ whole genome shotgun (WGS) entry which is preliminary data.</text>
</comment>
<dbReference type="InterPro" id="IPR001347">
    <property type="entry name" value="SIS_dom"/>
</dbReference>
<sequence length="351" mass="39833">MEKTMLDYINTIPDLVKKNLFDPALTDKFIDLYKENGKGLVLVASGSSFNACMSVKYALRDLLGKNVEVFTAHTFKYYELDRFKDDFIVVVSQGGKSTNCIALVDSLVEKNIKMAVLTSNVESEIGKHSDKVFDYGIGNETVGYVTRGYVGLIVFFLNFAINYSKETLSDGFIESLQKDCEQAQIIFDSIVSQAKEIYDKNIKEMLSSKIVHVVSSGDCLGLAREASLKISETTKIPAMYFEAEEYLHGPNLQLTPDYSVAIIDNLDETSDRIKELYKALGLVTDRCYFITGKKDDYKNCIHYDYKNKLSRLIYSIVPFQLFSYYVTNTMKSWDSHPLMEKFDDLIVSKAK</sequence>
<dbReference type="SUPFAM" id="SSF53697">
    <property type="entry name" value="SIS domain"/>
    <property type="match status" value="1"/>
</dbReference>
<evidence type="ECO:0000313" key="4">
    <source>
        <dbReference type="Proteomes" id="UP000029579"/>
    </source>
</evidence>
<dbReference type="eggNOG" id="COG0449">
    <property type="taxonomic scope" value="Bacteria"/>
</dbReference>
<dbReference type="GO" id="GO:0006002">
    <property type="term" value="P:fructose 6-phosphate metabolic process"/>
    <property type="evidence" value="ECO:0007669"/>
    <property type="project" value="TreeGrafter"/>
</dbReference>
<dbReference type="PROSITE" id="PS51464">
    <property type="entry name" value="SIS"/>
    <property type="match status" value="1"/>
</dbReference>
<dbReference type="GO" id="GO:0004360">
    <property type="term" value="F:glutamine-fructose-6-phosphate transaminase (isomerizing) activity"/>
    <property type="evidence" value="ECO:0007669"/>
    <property type="project" value="TreeGrafter"/>
</dbReference>